<accession>A0ACB8F8X5</accession>
<evidence type="ECO:0000313" key="2">
    <source>
        <dbReference type="Proteomes" id="UP000827872"/>
    </source>
</evidence>
<protein>
    <submittedName>
        <fullName evidence="1">Uncharacterized protein</fullName>
    </submittedName>
</protein>
<comment type="caution">
    <text evidence="1">The sequence shown here is derived from an EMBL/GenBank/DDBJ whole genome shotgun (WGS) entry which is preliminary data.</text>
</comment>
<name>A0ACB8F8X5_9SAUR</name>
<organism evidence="1 2">
    <name type="scientific">Sphaerodactylus townsendi</name>
    <dbReference type="NCBI Taxonomy" id="933632"/>
    <lineage>
        <taxon>Eukaryota</taxon>
        <taxon>Metazoa</taxon>
        <taxon>Chordata</taxon>
        <taxon>Craniata</taxon>
        <taxon>Vertebrata</taxon>
        <taxon>Euteleostomi</taxon>
        <taxon>Lepidosauria</taxon>
        <taxon>Squamata</taxon>
        <taxon>Bifurcata</taxon>
        <taxon>Gekkota</taxon>
        <taxon>Sphaerodactylidae</taxon>
        <taxon>Sphaerodactylus</taxon>
    </lineage>
</organism>
<reference evidence="1" key="1">
    <citation type="submission" date="2021-08" db="EMBL/GenBank/DDBJ databases">
        <title>The first chromosome-level gecko genome reveals the dynamic sex chromosomes of Neotropical dwarf geckos (Sphaerodactylidae: Sphaerodactylus).</title>
        <authorList>
            <person name="Pinto B.J."/>
            <person name="Keating S.E."/>
            <person name="Gamble T."/>
        </authorList>
    </citation>
    <scope>NUCLEOTIDE SEQUENCE</scope>
    <source>
        <strain evidence="1">TG3544</strain>
    </source>
</reference>
<evidence type="ECO:0000313" key="1">
    <source>
        <dbReference type="EMBL" id="KAH8001874.1"/>
    </source>
</evidence>
<gene>
    <name evidence="1" type="ORF">K3G42_017633</name>
</gene>
<proteinExistence type="predicted"/>
<keyword evidence="2" id="KW-1185">Reference proteome</keyword>
<dbReference type="EMBL" id="CM037621">
    <property type="protein sequence ID" value="KAH8001874.1"/>
    <property type="molecule type" value="Genomic_DNA"/>
</dbReference>
<sequence>MLSGLLPPGLNESYIDTSSGDEETLEGPVPILKKETEQKDFRRAQTSDFKTASAMADEIQEFQKCPSGISLDMWNKFQNLQQKNLEMKVQTNQKERGQKRERSTKVKLKTDNKEESQQSANESQLRELTQYFGINARFELLASKEGTLKSGLEISIDKAVADRDIAQADELSDRLATREETYFSGVWLGLDYYS</sequence>
<dbReference type="Proteomes" id="UP000827872">
    <property type="component" value="Linkage Group LG08"/>
</dbReference>